<dbReference type="Proteomes" id="UP000651120">
    <property type="component" value="Unassembled WGS sequence"/>
</dbReference>
<evidence type="ECO:0000313" key="2">
    <source>
        <dbReference type="Proteomes" id="UP000651120"/>
    </source>
</evidence>
<gene>
    <name evidence="1" type="ORF">HA333_11695</name>
</gene>
<protein>
    <submittedName>
        <fullName evidence="1">Uncharacterized protein</fullName>
    </submittedName>
</protein>
<dbReference type="EMBL" id="DUJP01000038">
    <property type="protein sequence ID" value="HII48066.1"/>
    <property type="molecule type" value="Genomic_DNA"/>
</dbReference>
<accession>A0A832SSW3</accession>
<sequence>MPRAWAGERLISHRRQGGWEKGLEARKKSAVTLGLIVLAAKHGVVTTDEALKLIKKYIWMTDDVEKEAIEKLRRRDP</sequence>
<dbReference type="AlphaFoldDB" id="A0A832SSW3"/>
<name>A0A832SSW3_9CREN</name>
<dbReference type="RefSeq" id="WP_281071071.1">
    <property type="nucleotide sequence ID" value="NZ_DUJP01000038.1"/>
</dbReference>
<comment type="caution">
    <text evidence="1">The sequence shown here is derived from an EMBL/GenBank/DDBJ whole genome shotgun (WGS) entry which is preliminary data.</text>
</comment>
<proteinExistence type="predicted"/>
<evidence type="ECO:0000313" key="1">
    <source>
        <dbReference type="EMBL" id="HII48066.1"/>
    </source>
</evidence>
<organism evidence="1 2">
    <name type="scientific">Pyrobaculum aerophilum</name>
    <dbReference type="NCBI Taxonomy" id="13773"/>
    <lineage>
        <taxon>Archaea</taxon>
        <taxon>Thermoproteota</taxon>
        <taxon>Thermoprotei</taxon>
        <taxon>Thermoproteales</taxon>
        <taxon>Thermoproteaceae</taxon>
        <taxon>Pyrobaculum</taxon>
    </lineage>
</organism>
<reference evidence="1" key="1">
    <citation type="journal article" date="2020" name="bioRxiv">
        <title>A rank-normalized archaeal taxonomy based on genome phylogeny resolves widespread incomplete and uneven classifications.</title>
        <authorList>
            <person name="Rinke C."/>
            <person name="Chuvochina M."/>
            <person name="Mussig A.J."/>
            <person name="Chaumeil P.-A."/>
            <person name="Waite D.W."/>
            <person name="Whitman W.B."/>
            <person name="Parks D.H."/>
            <person name="Hugenholtz P."/>
        </authorList>
    </citation>
    <scope>NUCLEOTIDE SEQUENCE</scope>
    <source>
        <strain evidence="1">UBA8839</strain>
    </source>
</reference>